<dbReference type="Pfam" id="PF01494">
    <property type="entry name" value="FAD_binding_3"/>
    <property type="match status" value="1"/>
</dbReference>
<comment type="caution">
    <text evidence="5">The sequence shown here is derived from an EMBL/GenBank/DDBJ whole genome shotgun (WGS) entry which is preliminary data.</text>
</comment>
<keyword evidence="6" id="KW-1185">Reference proteome</keyword>
<comment type="cofactor">
    <cofactor evidence="1">
        <name>FAD</name>
        <dbReference type="ChEBI" id="CHEBI:57692"/>
    </cofactor>
</comment>
<evidence type="ECO:0000313" key="5">
    <source>
        <dbReference type="EMBL" id="MBW4331950.1"/>
    </source>
</evidence>
<evidence type="ECO:0000256" key="2">
    <source>
        <dbReference type="ARBA" id="ARBA00022630"/>
    </source>
</evidence>
<accession>A0ABS6XRB3</accession>
<organism evidence="5 6">
    <name type="scientific">Stakelama flava</name>
    <dbReference type="NCBI Taxonomy" id="2860338"/>
    <lineage>
        <taxon>Bacteria</taxon>
        <taxon>Pseudomonadati</taxon>
        <taxon>Pseudomonadota</taxon>
        <taxon>Alphaproteobacteria</taxon>
        <taxon>Sphingomonadales</taxon>
        <taxon>Sphingomonadaceae</taxon>
        <taxon>Stakelama</taxon>
    </lineage>
</organism>
<dbReference type="InterPro" id="IPR002938">
    <property type="entry name" value="FAD-bd"/>
</dbReference>
<evidence type="ECO:0000259" key="4">
    <source>
        <dbReference type="Pfam" id="PF01494"/>
    </source>
</evidence>
<dbReference type="GO" id="GO:0004497">
    <property type="term" value="F:monooxygenase activity"/>
    <property type="evidence" value="ECO:0007669"/>
    <property type="project" value="UniProtKB-KW"/>
</dbReference>
<dbReference type="RefSeq" id="WP_219239073.1">
    <property type="nucleotide sequence ID" value="NZ_JAHWZX010000015.1"/>
</dbReference>
<name>A0ABS6XRB3_9SPHN</name>
<dbReference type="PANTHER" id="PTHR43004">
    <property type="entry name" value="TRK SYSTEM POTASSIUM UPTAKE PROTEIN"/>
    <property type="match status" value="1"/>
</dbReference>
<gene>
    <name evidence="5" type="ORF">KY084_13845</name>
</gene>
<evidence type="ECO:0000256" key="3">
    <source>
        <dbReference type="ARBA" id="ARBA00022827"/>
    </source>
</evidence>
<dbReference type="PANTHER" id="PTHR43004:SF19">
    <property type="entry name" value="BINDING MONOOXYGENASE, PUTATIVE (JCVI)-RELATED"/>
    <property type="match status" value="1"/>
</dbReference>
<reference evidence="5 6" key="1">
    <citation type="submission" date="2021-07" db="EMBL/GenBank/DDBJ databases">
        <title>Stakelama flava sp. nov., a novel endophytic bacterium isolated from branch of Kandelia candel.</title>
        <authorList>
            <person name="Tuo L."/>
        </authorList>
    </citation>
    <scope>NUCLEOTIDE SEQUENCE [LARGE SCALE GENOMIC DNA]</scope>
    <source>
        <strain evidence="5 6">CBK3Z-3</strain>
    </source>
</reference>
<dbReference type="InterPro" id="IPR050641">
    <property type="entry name" value="RIFMO-like"/>
</dbReference>
<dbReference type="Proteomes" id="UP001197214">
    <property type="component" value="Unassembled WGS sequence"/>
</dbReference>
<dbReference type="EMBL" id="JAHWZX010000015">
    <property type="protein sequence ID" value="MBW4331950.1"/>
    <property type="molecule type" value="Genomic_DNA"/>
</dbReference>
<sequence length="534" mass="57865">MDHADINCEVLVIGAGPTGLMAANLLNRCGVDVRIVDLRAEQSRESRAFAVSARSLELFAALGLVDRLIERGAITSGIDFFVSGKWVGGLDYDRVEARDTPYRFILMVPQSETESVLIDSLGETGLAIDRGIEITGLAQDEDGVLATGKRADGSAVRIAARYVLGADGAHSIVRESLNLDFDGARYPQTFLLGDVQLDWPLDHGRFRIFMHGERIGLFFPLHGTGLSRVMTTDLRAGGGGDPVRPEPLPLDELQAAFAEATCQPVRLHDPVWLTRFRTHHRAVDRYRAGRVFVAGDAAHIHSPAGGQGMNTGLQDAANLAWKLAAVLRGNADDALLDSYESERLPVAREVLRFTDRLFAVAAGQSGWRAQLRDLLAPAILGPASGLAAVQSAAFRKFAQIDIAYPAGRTVAAGAGMRAPDAQLSRHRDLFDLLCGYRFHLLVLSREPLAANEARAMLDRFSTLRGTGVEPHLLTRQAGGLREGVDRIESGEVFDRYGVAAGDGRATILVRPDGYVAWRSDTLDIAAATDFLQRL</sequence>
<keyword evidence="5" id="KW-0503">Monooxygenase</keyword>
<proteinExistence type="predicted"/>
<evidence type="ECO:0000313" key="6">
    <source>
        <dbReference type="Proteomes" id="UP001197214"/>
    </source>
</evidence>
<evidence type="ECO:0000256" key="1">
    <source>
        <dbReference type="ARBA" id="ARBA00001974"/>
    </source>
</evidence>
<keyword evidence="2" id="KW-0285">Flavoprotein</keyword>
<dbReference type="Pfam" id="PF21274">
    <property type="entry name" value="Rng_hyd_C"/>
    <property type="match status" value="1"/>
</dbReference>
<feature type="domain" description="FAD-binding" evidence="4">
    <location>
        <begin position="8"/>
        <end position="354"/>
    </location>
</feature>
<keyword evidence="5" id="KW-0560">Oxidoreductase</keyword>
<protein>
    <submittedName>
        <fullName evidence="5">FAD-dependent monooxygenase</fullName>
    </submittedName>
</protein>
<keyword evidence="3" id="KW-0274">FAD</keyword>